<keyword evidence="2" id="KW-0547">Nucleotide-binding</keyword>
<dbReference type="InterPro" id="IPR016024">
    <property type="entry name" value="ARM-type_fold"/>
</dbReference>
<gene>
    <name evidence="2" type="ORF">FRC53_01405</name>
</gene>
<sequence length="1009" mass="117982">MPNIEDIEDKVKHIIEELPSEASGLDYKLYPYDIKQDKVNFLKDIIAMLNSEADIGEDKFIIIGIEDKNKYKNGIDKQTWHDDNEWQHLVEKISSKPLIYSGTVDCDDKTFGYFCISKDNTDYVYELKDKVEQKSENNKIKIISEGQAFFRQNSQNVVLFEEDRRRLLEKASILKLNYPDEERYVSVLALVGSWNEQSQGDLALIKSLLGTESNRDVKNAMAFCTGNEKTFRSNNKIWQCKVHKDLLLKSAKYITVILLEKFFEEAGKVFLENGYSKNIRRGIAESIAILGNNLQNFKNIGESIIQREIYQFENKVFRVTNWETYATSIADEFEYFGDAAPGVFLDQLERLFETKDQAFYSYLKNSKPSLERQLSEILSNLAKIEDYFSRSMRILLRLAEIKESFLQTLTGIVSPIFPQTHARWTVRTGVFKGLAKINKDLTWKALIKIINNPNPSFILISKTQYLSISAFSYSTKNERLKSIEKYVEIACTLIDNQVDRMCEMVEAVKYVPLNTEEYIIEKLNENLDELSQKDREKLWNKLQDLLLWSKKHFDENEAPIKERLEPIKKLSEQLENKLGYFDSIRLFNRKWFPLLDGEGEWKDQEKRFFDKREITIKTIYREGGLDSVIAFAKDIEDKLGAGRYLAKAINDKDLKANIENNVGEETDELIEGLVPAVEFNRLTNALSDSSDRVKAKIYACLPISNQSIEKVVKLDVESAQMYWNRVFPRFVENDISLSKYAIKNFNQYGRADKSIEILSRLIENKDQEVPKQMVIDTLKLFNKKEGSQYQFFVERLLLWLHLQKNNDDEITCIKKIEWKYLSYITGEEGCYPKYLQLELSNNPEFFVDLIRKKYEKTENADSEEKLKIHVLLNNWRKVPGLNSNGLIDIEYLNNWIIKVRELARKINLEEQAMQCLGRLLFYSPEDKKGLFINRKIADILENNRDIRTGYLQEGYTFSFCGFNGELEKEFIRKITKYHSYALQADEEGWINLAKALRNLENYFINEKNK</sequence>
<dbReference type="Pfam" id="PF04326">
    <property type="entry name" value="SLFN_AlbA_2"/>
    <property type="match status" value="1"/>
</dbReference>
<dbReference type="GO" id="GO:0005524">
    <property type="term" value="F:ATP binding"/>
    <property type="evidence" value="ECO:0007669"/>
    <property type="project" value="UniProtKB-KW"/>
</dbReference>
<dbReference type="Proteomes" id="UP000473648">
    <property type="component" value="Unassembled WGS sequence"/>
</dbReference>
<dbReference type="EMBL" id="VOGB01000003">
    <property type="protein sequence ID" value="MQM72091.1"/>
    <property type="molecule type" value="Genomic_DNA"/>
</dbReference>
<accession>A0A6L5GP87</accession>
<name>A0A6L5GP87_9FIRM</name>
<dbReference type="AlphaFoldDB" id="A0A6L5GP87"/>
<dbReference type="SUPFAM" id="SSF48371">
    <property type="entry name" value="ARM repeat"/>
    <property type="match status" value="1"/>
</dbReference>
<comment type="caution">
    <text evidence="2">The sequence shown here is derived from an EMBL/GenBank/DDBJ whole genome shotgun (WGS) entry which is preliminary data.</text>
</comment>
<reference evidence="2" key="1">
    <citation type="journal article" date="2020" name="Appl. Environ. Microbiol.">
        <title>Medium-Chain Fatty Acid Synthesis by 'Candidatus Weimeria bifida' gen. nov., sp. nov., and 'Candidatus Pseudoramibacter fermentans' sp. nov.</title>
        <authorList>
            <person name="Scarborough M.J."/>
            <person name="Myers K.S."/>
            <person name="Donohue T.J."/>
            <person name="Noguera D.R."/>
        </authorList>
    </citation>
    <scope>NUCLEOTIDE SEQUENCE</scope>
    <source>
        <strain evidence="2">EUB1.1</strain>
    </source>
</reference>
<evidence type="ECO:0000259" key="1">
    <source>
        <dbReference type="Pfam" id="PF04326"/>
    </source>
</evidence>
<organism evidence="2 3">
    <name type="scientific">Candidatus Pseudoramibacter fermentans</name>
    <dbReference type="NCBI Taxonomy" id="2594427"/>
    <lineage>
        <taxon>Bacteria</taxon>
        <taxon>Bacillati</taxon>
        <taxon>Bacillota</taxon>
        <taxon>Clostridia</taxon>
        <taxon>Eubacteriales</taxon>
        <taxon>Eubacteriaceae</taxon>
        <taxon>Pseudoramibacter</taxon>
    </lineage>
</organism>
<proteinExistence type="predicted"/>
<feature type="domain" description="Schlafen AlbA-2" evidence="1">
    <location>
        <begin position="21"/>
        <end position="157"/>
    </location>
</feature>
<evidence type="ECO:0000313" key="3">
    <source>
        <dbReference type="Proteomes" id="UP000473648"/>
    </source>
</evidence>
<keyword evidence="2" id="KW-0067">ATP-binding</keyword>
<evidence type="ECO:0000313" key="2">
    <source>
        <dbReference type="EMBL" id="MQM72091.1"/>
    </source>
</evidence>
<keyword evidence="3" id="KW-1185">Reference proteome</keyword>
<dbReference type="InterPro" id="IPR007421">
    <property type="entry name" value="Schlafen_AlbA_2_dom"/>
</dbReference>
<protein>
    <submittedName>
        <fullName evidence="2">ATP-binding protein</fullName>
    </submittedName>
</protein>